<protein>
    <recommendedName>
        <fullName evidence="4">Lipoprotein</fullName>
    </recommendedName>
</protein>
<proteinExistence type="predicted"/>
<dbReference type="RefSeq" id="WP_377134223.1">
    <property type="nucleotide sequence ID" value="NZ_JBHSFI010000003.1"/>
</dbReference>
<feature type="signal peptide" evidence="1">
    <location>
        <begin position="1"/>
        <end position="29"/>
    </location>
</feature>
<keyword evidence="3" id="KW-1185">Reference proteome</keyword>
<accession>A0ABV9HDD0</accession>
<dbReference type="Proteomes" id="UP001596011">
    <property type="component" value="Unassembled WGS sequence"/>
</dbReference>
<keyword evidence="1" id="KW-0732">Signal</keyword>
<evidence type="ECO:0008006" key="4">
    <source>
        <dbReference type="Google" id="ProtNLM"/>
    </source>
</evidence>
<evidence type="ECO:0000313" key="2">
    <source>
        <dbReference type="EMBL" id="MFC4628283.1"/>
    </source>
</evidence>
<feature type="chain" id="PRO_5046595662" description="Lipoprotein" evidence="1">
    <location>
        <begin position="30"/>
        <end position="208"/>
    </location>
</feature>
<name>A0ABV9HDD0_9MICO</name>
<dbReference type="EMBL" id="JBHSFI010000003">
    <property type="protein sequence ID" value="MFC4628283.1"/>
    <property type="molecule type" value="Genomic_DNA"/>
</dbReference>
<organism evidence="2 3">
    <name type="scientific">Promicromonospora alba</name>
    <dbReference type="NCBI Taxonomy" id="1616110"/>
    <lineage>
        <taxon>Bacteria</taxon>
        <taxon>Bacillati</taxon>
        <taxon>Actinomycetota</taxon>
        <taxon>Actinomycetes</taxon>
        <taxon>Micrococcales</taxon>
        <taxon>Promicromonosporaceae</taxon>
        <taxon>Promicromonospora</taxon>
    </lineage>
</organism>
<evidence type="ECO:0000256" key="1">
    <source>
        <dbReference type="SAM" id="SignalP"/>
    </source>
</evidence>
<sequence length="208" mass="22721">MRSRQGWVRSRHVLLAALGLVALVGCGGAEPTSAVKESEKPETHEWTSVSAEIKDRNVPGVVNGYGLVLSAEKRDRTGEVTAHLRGPVPEGGAYREGITFFAVARSNTGVTFFTSRELASARVEGEFVVEWCTDSEGDNTLSGCPIGDSFDVVAEWDNAGKLEEFHQKNNNLEGRLSDCRVTIEFFGSYEAEYAEIVHNTATLPARRQ</sequence>
<reference evidence="3" key="1">
    <citation type="journal article" date="2019" name="Int. J. Syst. Evol. Microbiol.">
        <title>The Global Catalogue of Microorganisms (GCM) 10K type strain sequencing project: providing services to taxonomists for standard genome sequencing and annotation.</title>
        <authorList>
            <consortium name="The Broad Institute Genomics Platform"/>
            <consortium name="The Broad Institute Genome Sequencing Center for Infectious Disease"/>
            <person name="Wu L."/>
            <person name="Ma J."/>
        </authorList>
    </citation>
    <scope>NUCLEOTIDE SEQUENCE [LARGE SCALE GENOMIC DNA]</scope>
    <source>
        <strain evidence="3">CCUG 42722</strain>
    </source>
</reference>
<evidence type="ECO:0000313" key="3">
    <source>
        <dbReference type="Proteomes" id="UP001596011"/>
    </source>
</evidence>
<dbReference type="PROSITE" id="PS51257">
    <property type="entry name" value="PROKAR_LIPOPROTEIN"/>
    <property type="match status" value="1"/>
</dbReference>
<comment type="caution">
    <text evidence="2">The sequence shown here is derived from an EMBL/GenBank/DDBJ whole genome shotgun (WGS) entry which is preliminary data.</text>
</comment>
<gene>
    <name evidence="2" type="ORF">ACFO6V_08555</name>
</gene>